<comment type="caution">
    <text evidence="4">The sequence shown here is derived from an EMBL/GenBank/DDBJ whole genome shotgun (WGS) entry which is preliminary data.</text>
</comment>
<evidence type="ECO:0000256" key="1">
    <source>
        <dbReference type="ARBA" id="ARBA00023125"/>
    </source>
</evidence>
<dbReference type="Pfam" id="PF00440">
    <property type="entry name" value="TetR_N"/>
    <property type="match status" value="1"/>
</dbReference>
<name>A0A9D2U6C0_9FIRM</name>
<gene>
    <name evidence="4" type="ORF">H9913_12675</name>
</gene>
<dbReference type="Gene3D" id="1.10.357.10">
    <property type="entry name" value="Tetracycline Repressor, domain 2"/>
    <property type="match status" value="1"/>
</dbReference>
<sequence length="218" mass="25285">MSTEKRNDSKKEEILQVARDLFLSQGYTKTSIRQIAAKVQISVGLTAYHFKSKRDMAVEIVRRIFHRLAGYTKMYVNRHETPVLYSATLICLNYTVLSQPSYRPFYEDILREDILLDVIIETGVETYMCIRDKYCPWMSDEETERLGWYGNYVSASMERSLVLYQGMKPLVPGTIPEIILKASLGMWHFKGDVQVIEESGRKASEIVDQILMEHKNII</sequence>
<organism evidence="4 5">
    <name type="scientific">Candidatus Blautia stercoripullorum</name>
    <dbReference type="NCBI Taxonomy" id="2838502"/>
    <lineage>
        <taxon>Bacteria</taxon>
        <taxon>Bacillati</taxon>
        <taxon>Bacillota</taxon>
        <taxon>Clostridia</taxon>
        <taxon>Lachnospirales</taxon>
        <taxon>Lachnospiraceae</taxon>
        <taxon>Blautia</taxon>
    </lineage>
</organism>
<feature type="domain" description="HTH tetR-type" evidence="3">
    <location>
        <begin position="8"/>
        <end position="68"/>
    </location>
</feature>
<dbReference type="PROSITE" id="PS50977">
    <property type="entry name" value="HTH_TETR_2"/>
    <property type="match status" value="1"/>
</dbReference>
<dbReference type="PRINTS" id="PR00455">
    <property type="entry name" value="HTHTETR"/>
</dbReference>
<dbReference type="AlphaFoldDB" id="A0A9D2U6C0"/>
<feature type="DNA-binding region" description="H-T-H motif" evidence="2">
    <location>
        <begin position="31"/>
        <end position="50"/>
    </location>
</feature>
<dbReference type="PANTHER" id="PTHR43479:SF11">
    <property type="entry name" value="ACREF_ENVCD OPERON REPRESSOR-RELATED"/>
    <property type="match status" value="1"/>
</dbReference>
<dbReference type="InterPro" id="IPR001647">
    <property type="entry name" value="HTH_TetR"/>
</dbReference>
<evidence type="ECO:0000259" key="3">
    <source>
        <dbReference type="PROSITE" id="PS50977"/>
    </source>
</evidence>
<keyword evidence="1 2" id="KW-0238">DNA-binding</keyword>
<dbReference type="InterPro" id="IPR009057">
    <property type="entry name" value="Homeodomain-like_sf"/>
</dbReference>
<dbReference type="GO" id="GO:0003677">
    <property type="term" value="F:DNA binding"/>
    <property type="evidence" value="ECO:0007669"/>
    <property type="project" value="UniProtKB-UniRule"/>
</dbReference>
<proteinExistence type="predicted"/>
<accession>A0A9D2U6C0</accession>
<dbReference type="PANTHER" id="PTHR43479">
    <property type="entry name" value="ACREF/ENVCD OPERON REPRESSOR-RELATED"/>
    <property type="match status" value="1"/>
</dbReference>
<dbReference type="InterPro" id="IPR050624">
    <property type="entry name" value="HTH-type_Tx_Regulator"/>
</dbReference>
<evidence type="ECO:0000313" key="4">
    <source>
        <dbReference type="EMBL" id="HJD40864.1"/>
    </source>
</evidence>
<evidence type="ECO:0000256" key="2">
    <source>
        <dbReference type="PROSITE-ProRule" id="PRU00335"/>
    </source>
</evidence>
<reference evidence="4" key="1">
    <citation type="journal article" date="2021" name="PeerJ">
        <title>Extensive microbial diversity within the chicken gut microbiome revealed by metagenomics and culture.</title>
        <authorList>
            <person name="Gilroy R."/>
            <person name="Ravi A."/>
            <person name="Getino M."/>
            <person name="Pursley I."/>
            <person name="Horton D.L."/>
            <person name="Alikhan N.F."/>
            <person name="Baker D."/>
            <person name="Gharbi K."/>
            <person name="Hall N."/>
            <person name="Watson M."/>
            <person name="Adriaenssens E.M."/>
            <person name="Foster-Nyarko E."/>
            <person name="Jarju S."/>
            <person name="Secka A."/>
            <person name="Antonio M."/>
            <person name="Oren A."/>
            <person name="Chaudhuri R.R."/>
            <person name="La Ragione R."/>
            <person name="Hildebrand F."/>
            <person name="Pallen M.J."/>
        </authorList>
    </citation>
    <scope>NUCLEOTIDE SEQUENCE</scope>
    <source>
        <strain evidence="4">ChiW19-6364</strain>
    </source>
</reference>
<protein>
    <submittedName>
        <fullName evidence="4">TetR/AcrR family transcriptional regulator</fullName>
    </submittedName>
</protein>
<dbReference type="Proteomes" id="UP000823850">
    <property type="component" value="Unassembled WGS sequence"/>
</dbReference>
<dbReference type="SUPFAM" id="SSF46689">
    <property type="entry name" value="Homeodomain-like"/>
    <property type="match status" value="1"/>
</dbReference>
<dbReference type="EMBL" id="DWUX01000219">
    <property type="protein sequence ID" value="HJD40864.1"/>
    <property type="molecule type" value="Genomic_DNA"/>
</dbReference>
<evidence type="ECO:0000313" key="5">
    <source>
        <dbReference type="Proteomes" id="UP000823850"/>
    </source>
</evidence>
<reference evidence="4" key="2">
    <citation type="submission" date="2021-04" db="EMBL/GenBank/DDBJ databases">
        <authorList>
            <person name="Gilroy R."/>
        </authorList>
    </citation>
    <scope>NUCLEOTIDE SEQUENCE</scope>
    <source>
        <strain evidence="4">ChiW19-6364</strain>
    </source>
</reference>